<reference evidence="1" key="1">
    <citation type="journal article" date="2014" name="Front. Microbiol.">
        <title>High frequency of phylogenetically diverse reductive dehalogenase-homologous genes in deep subseafloor sedimentary metagenomes.</title>
        <authorList>
            <person name="Kawai M."/>
            <person name="Futagami T."/>
            <person name="Toyoda A."/>
            <person name="Takaki Y."/>
            <person name="Nishi S."/>
            <person name="Hori S."/>
            <person name="Arai W."/>
            <person name="Tsubouchi T."/>
            <person name="Morono Y."/>
            <person name="Uchiyama I."/>
            <person name="Ito T."/>
            <person name="Fujiyama A."/>
            <person name="Inagaki F."/>
            <person name="Takami H."/>
        </authorList>
    </citation>
    <scope>NUCLEOTIDE SEQUENCE</scope>
    <source>
        <strain evidence="1">Expedition CK06-06</strain>
    </source>
</reference>
<sequence>MRVLTKFKKPKATRMLGGALGLLLVLTLVLMPAVPVLAVPQMPHQFYGTVTIGEHLDLEGTIVSAQIGGKEYASTTVDAEGRYGYSPDYGGTGIFKVPA</sequence>
<name>X1R6V3_9ZZZZ</name>
<evidence type="ECO:0008006" key="2">
    <source>
        <dbReference type="Google" id="ProtNLM"/>
    </source>
</evidence>
<protein>
    <recommendedName>
        <fullName evidence="2">Carboxypeptidase regulatory-like domain-containing protein</fullName>
    </recommendedName>
</protein>
<evidence type="ECO:0000313" key="1">
    <source>
        <dbReference type="EMBL" id="GAI62756.1"/>
    </source>
</evidence>
<organism evidence="1">
    <name type="scientific">marine sediment metagenome</name>
    <dbReference type="NCBI Taxonomy" id="412755"/>
    <lineage>
        <taxon>unclassified sequences</taxon>
        <taxon>metagenomes</taxon>
        <taxon>ecological metagenomes</taxon>
    </lineage>
</organism>
<gene>
    <name evidence="1" type="ORF">S12H4_01573</name>
</gene>
<proteinExistence type="predicted"/>
<comment type="caution">
    <text evidence="1">The sequence shown here is derived from an EMBL/GenBank/DDBJ whole genome shotgun (WGS) entry which is preliminary data.</text>
</comment>
<accession>X1R6V3</accession>
<dbReference type="AlphaFoldDB" id="X1R6V3"/>
<feature type="non-terminal residue" evidence="1">
    <location>
        <position position="99"/>
    </location>
</feature>
<dbReference type="EMBL" id="BARW01000324">
    <property type="protein sequence ID" value="GAI62756.1"/>
    <property type="molecule type" value="Genomic_DNA"/>
</dbReference>